<dbReference type="GO" id="GO:0042292">
    <property type="term" value="F:URM1 activating enzyme activity"/>
    <property type="evidence" value="ECO:0007669"/>
    <property type="project" value="TreeGrafter"/>
</dbReference>
<dbReference type="PROSITE" id="PS50206">
    <property type="entry name" value="RHODANESE_3"/>
    <property type="match status" value="1"/>
</dbReference>
<dbReference type="AlphaFoldDB" id="A0A9P7A4S4"/>
<dbReference type="PANTHER" id="PTHR10953:SF102">
    <property type="entry name" value="ADENYLYLTRANSFERASE AND SULFURTRANSFERASE MOCS3"/>
    <property type="match status" value="1"/>
</dbReference>
<keyword evidence="4 13" id="KW-0819">tRNA processing</keyword>
<feature type="binding site" evidence="13">
    <location>
        <position position="275"/>
    </location>
    <ligand>
        <name>Zn(2+)</name>
        <dbReference type="ChEBI" id="CHEBI:29105"/>
    </ligand>
</feature>
<dbReference type="GO" id="GO:0032447">
    <property type="term" value="P:protein urmylation"/>
    <property type="evidence" value="ECO:0007669"/>
    <property type="project" value="TreeGrafter"/>
</dbReference>
<evidence type="ECO:0000256" key="10">
    <source>
        <dbReference type="ARBA" id="ARBA00022840"/>
    </source>
</evidence>
<keyword evidence="7 13" id="KW-0547">Nucleotide-binding</keyword>
<feature type="binding site" evidence="13">
    <location>
        <begin position="138"/>
        <end position="139"/>
    </location>
    <ligand>
        <name>ATP</name>
        <dbReference type="ChEBI" id="CHEBI:30616"/>
    </ligand>
</feature>
<comment type="cofactor">
    <cofactor evidence="13">
        <name>Zn(2+)</name>
        <dbReference type="ChEBI" id="CHEBI:29105"/>
    </cofactor>
    <text evidence="13">Binds 1 zinc ion per subunit.</text>
</comment>
<dbReference type="HAMAP" id="MF_03049">
    <property type="entry name" value="MOCS3_Uba4"/>
    <property type="match status" value="1"/>
</dbReference>
<keyword evidence="8" id="KW-0833">Ubl conjugation pathway</keyword>
<dbReference type="EMBL" id="JABBWD010000005">
    <property type="protein sequence ID" value="KAG1781782.1"/>
    <property type="molecule type" value="Genomic_DNA"/>
</dbReference>
<dbReference type="PANTHER" id="PTHR10953">
    <property type="entry name" value="UBIQUITIN-ACTIVATING ENZYME E1"/>
    <property type="match status" value="1"/>
</dbReference>
<feature type="binding site" evidence="13">
    <location>
        <position position="94"/>
    </location>
    <ligand>
        <name>ATP</name>
        <dbReference type="ChEBI" id="CHEBI:30616"/>
    </ligand>
</feature>
<dbReference type="InterPro" id="IPR000594">
    <property type="entry name" value="ThiF_NAD_FAD-bd"/>
</dbReference>
<keyword evidence="2 13" id="KW-0963">Cytoplasm</keyword>
<keyword evidence="9 13" id="KW-0862">Zinc</keyword>
<dbReference type="SUPFAM" id="SSF69572">
    <property type="entry name" value="Activating enzymes of the ubiquitin-like proteins"/>
    <property type="match status" value="1"/>
</dbReference>
<comment type="similarity">
    <text evidence="13">In the N-terminal section; belongs to the HesA/MoeB/ThiF family. UBA4 subfamily.</text>
</comment>
<comment type="subcellular location">
    <subcellularLocation>
        <location evidence="1">Cytoplasm</location>
        <location evidence="1">Cytosol</location>
    </subcellularLocation>
</comment>
<dbReference type="InterPro" id="IPR036873">
    <property type="entry name" value="Rhodanese-like_dom_sf"/>
</dbReference>
<dbReference type="GO" id="GO:0005524">
    <property type="term" value="F:ATP binding"/>
    <property type="evidence" value="ECO:0007669"/>
    <property type="project" value="UniProtKB-KW"/>
</dbReference>
<dbReference type="FunFam" id="3.40.250.10:FF:000014">
    <property type="entry name" value="Adenylyltransferase and sulfurtransferase MOCS3"/>
    <property type="match status" value="1"/>
</dbReference>
<evidence type="ECO:0000256" key="13">
    <source>
        <dbReference type="HAMAP-Rule" id="MF_03049"/>
    </source>
</evidence>
<feature type="binding site" evidence="13">
    <location>
        <position position="183"/>
    </location>
    <ligand>
        <name>Zn(2+)</name>
        <dbReference type="ChEBI" id="CHEBI:29105"/>
    </ligand>
</feature>
<reference evidence="15" key="1">
    <citation type="journal article" date="2020" name="New Phytol.">
        <title>Comparative genomics reveals dynamic genome evolution in host specialist ectomycorrhizal fungi.</title>
        <authorList>
            <person name="Lofgren L.A."/>
            <person name="Nguyen N.H."/>
            <person name="Vilgalys R."/>
            <person name="Ruytinx J."/>
            <person name="Liao H.L."/>
            <person name="Branco S."/>
            <person name="Kuo A."/>
            <person name="LaButti K."/>
            <person name="Lipzen A."/>
            <person name="Andreopoulos W."/>
            <person name="Pangilinan J."/>
            <person name="Riley R."/>
            <person name="Hundley H."/>
            <person name="Na H."/>
            <person name="Barry K."/>
            <person name="Grigoriev I.V."/>
            <person name="Stajich J.E."/>
            <person name="Kennedy P.G."/>
        </authorList>
    </citation>
    <scope>NUCLEOTIDE SEQUENCE</scope>
    <source>
        <strain evidence="15">DOB743</strain>
    </source>
</reference>
<keyword evidence="10 13" id="KW-0067">ATP-binding</keyword>
<dbReference type="GO" id="GO:0004792">
    <property type="term" value="F:thiosulfate-cyanide sulfurtransferase activity"/>
    <property type="evidence" value="ECO:0007669"/>
    <property type="project" value="TreeGrafter"/>
</dbReference>
<dbReference type="Pfam" id="PF00581">
    <property type="entry name" value="Rhodanese"/>
    <property type="match status" value="1"/>
</dbReference>
<comment type="caution">
    <text evidence="15">The sequence shown here is derived from an EMBL/GenBank/DDBJ whole genome shotgun (WGS) entry which is preliminary data.</text>
</comment>
<feature type="binding site" evidence="13">
    <location>
        <begin position="77"/>
        <end position="81"/>
    </location>
    <ligand>
        <name>ATP</name>
        <dbReference type="ChEBI" id="CHEBI:30616"/>
    </ligand>
</feature>
<keyword evidence="5" id="KW-0548">Nucleotidyltransferase</keyword>
<keyword evidence="11 13" id="KW-0511">Multifunctional enzyme</keyword>
<evidence type="ECO:0000256" key="12">
    <source>
        <dbReference type="ARBA" id="ARBA00075323"/>
    </source>
</evidence>
<evidence type="ECO:0000256" key="4">
    <source>
        <dbReference type="ARBA" id="ARBA00022694"/>
    </source>
</evidence>
<dbReference type="GO" id="GO:0002143">
    <property type="term" value="P:tRNA wobble position uridine thiolation"/>
    <property type="evidence" value="ECO:0007669"/>
    <property type="project" value="InterPro"/>
</dbReference>
<dbReference type="FunFam" id="3.40.50.720:FF:000033">
    <property type="entry name" value="Adenylyltransferase and sulfurtransferase MOCS3"/>
    <property type="match status" value="1"/>
</dbReference>
<name>A0A9P7A4S4_9AGAM</name>
<feature type="binding site" evidence="13">
    <location>
        <position position="180"/>
    </location>
    <ligand>
        <name>Zn(2+)</name>
        <dbReference type="ChEBI" id="CHEBI:29105"/>
    </ligand>
</feature>
<evidence type="ECO:0000256" key="6">
    <source>
        <dbReference type="ARBA" id="ARBA00022723"/>
    </source>
</evidence>
<keyword evidence="6 13" id="KW-0479">Metal-binding</keyword>
<evidence type="ECO:0000313" key="15">
    <source>
        <dbReference type="EMBL" id="KAG1781782.1"/>
    </source>
</evidence>
<evidence type="ECO:0000259" key="14">
    <source>
        <dbReference type="PROSITE" id="PS50206"/>
    </source>
</evidence>
<evidence type="ECO:0000256" key="3">
    <source>
        <dbReference type="ARBA" id="ARBA00022679"/>
    </source>
</evidence>
<sequence>MTMVDNDLPRLSHSDDYQRYGRQMILDGFGLEGQLKLQNSSVVVVGAGGLGCPALQYLAAAGVGRLGIIDHDTVELSNLQRQILHSDKTIGSPKAVSAAQAIAALNPHVNIDVYPTALDSSNALSILAPYDVILDCTDNAPTRYLLSDSAVRLKKPLVSGAAQKFDGQLCIYNLGDDGPCYRCIFPKPPAPEMAGSCEETGILGAVTGIIGNLQALEAIKLITGLHGELYQLLQGSWFLKDRQDGKASLLLFSALSVPSFRTVKLRSRKPTCAACGIEDQKIGTIEETDYVAFCGGARPNWLERGLEVGRAESRIYVKELKSVFESNINHTIIDVRPRTEFGICRLPRSMSVPLNILLANPAPHLPSDKSCQVFVLCRLGNDSQIAADAIRAIDSNLIVKDVVGGLRAWSNEIDPTFPVY</sequence>
<evidence type="ECO:0000313" key="16">
    <source>
        <dbReference type="Proteomes" id="UP000714275"/>
    </source>
</evidence>
<gene>
    <name evidence="13" type="primary">UBA4</name>
    <name evidence="15" type="ORF">EV702DRAFT_606950</name>
</gene>
<dbReference type="Gene3D" id="3.40.50.720">
    <property type="entry name" value="NAD(P)-binding Rossmann-like Domain"/>
    <property type="match status" value="1"/>
</dbReference>
<keyword evidence="3 13" id="KW-0808">Transferase</keyword>
<accession>A0A9P7A4S4</accession>
<protein>
    <recommendedName>
        <fullName evidence="12">Needs CLA4 to survive protein 3</fullName>
    </recommendedName>
</protein>
<dbReference type="InterPro" id="IPR035985">
    <property type="entry name" value="Ubiquitin-activating_enz"/>
</dbReference>
<dbReference type="InterPro" id="IPR001763">
    <property type="entry name" value="Rhodanese-like_dom"/>
</dbReference>
<dbReference type="SMART" id="SM00450">
    <property type="entry name" value="RHOD"/>
    <property type="match status" value="1"/>
</dbReference>
<dbReference type="InterPro" id="IPR045886">
    <property type="entry name" value="ThiF/MoeB/HesA"/>
</dbReference>
<evidence type="ECO:0000256" key="8">
    <source>
        <dbReference type="ARBA" id="ARBA00022786"/>
    </source>
</evidence>
<dbReference type="GO" id="GO:0046872">
    <property type="term" value="F:metal ion binding"/>
    <property type="evidence" value="ECO:0007669"/>
    <property type="project" value="UniProtKB-KW"/>
</dbReference>
<dbReference type="GO" id="GO:0070566">
    <property type="term" value="F:adenylyltransferase activity"/>
    <property type="evidence" value="ECO:0007669"/>
    <property type="project" value="InterPro"/>
</dbReference>
<evidence type="ECO:0000256" key="7">
    <source>
        <dbReference type="ARBA" id="ARBA00022741"/>
    </source>
</evidence>
<dbReference type="OrthoDB" id="10261062at2759"/>
<dbReference type="Gene3D" id="3.40.250.10">
    <property type="entry name" value="Rhodanese-like domain"/>
    <property type="match status" value="1"/>
</dbReference>
<evidence type="ECO:0000256" key="1">
    <source>
        <dbReference type="ARBA" id="ARBA00004514"/>
    </source>
</evidence>
<dbReference type="Proteomes" id="UP000714275">
    <property type="component" value="Unassembled WGS sequence"/>
</dbReference>
<dbReference type="GO" id="GO:0005829">
    <property type="term" value="C:cytosol"/>
    <property type="evidence" value="ECO:0007669"/>
    <property type="project" value="UniProtKB-SubCell"/>
</dbReference>
<evidence type="ECO:0000256" key="2">
    <source>
        <dbReference type="ARBA" id="ARBA00022490"/>
    </source>
</evidence>
<feature type="active site" description="Cysteine persulfide intermediate; for sulfurtransferase activity" evidence="13">
    <location>
        <position position="377"/>
    </location>
</feature>
<evidence type="ECO:0000256" key="11">
    <source>
        <dbReference type="ARBA" id="ARBA00023268"/>
    </source>
</evidence>
<keyword evidence="16" id="KW-1185">Reference proteome</keyword>
<dbReference type="Pfam" id="PF00899">
    <property type="entry name" value="ThiF"/>
    <property type="match status" value="1"/>
</dbReference>
<feature type="domain" description="Rhodanese" evidence="14">
    <location>
        <begin position="326"/>
        <end position="418"/>
    </location>
</feature>
<dbReference type="NCBIfam" id="NF004281">
    <property type="entry name" value="PRK05690.1"/>
    <property type="match status" value="1"/>
</dbReference>
<dbReference type="InterPro" id="IPR028885">
    <property type="entry name" value="MOCS3/Uba4"/>
</dbReference>
<proteinExistence type="inferred from homology"/>
<comment type="pathway">
    <text evidence="13">tRNA modification; 5-methoxycarbonylmethyl-2-thiouridine-tRNA biosynthesis.</text>
</comment>
<feature type="binding site" evidence="13">
    <location>
        <position position="70"/>
    </location>
    <ligand>
        <name>ATP</name>
        <dbReference type="ChEBI" id="CHEBI:30616"/>
    </ligand>
</feature>
<evidence type="ECO:0000256" key="5">
    <source>
        <dbReference type="ARBA" id="ARBA00022695"/>
    </source>
</evidence>
<dbReference type="CDD" id="cd00757">
    <property type="entry name" value="ThiF_MoeB_HesA_family"/>
    <property type="match status" value="1"/>
</dbReference>
<feature type="active site" description="Glycyl thioester intermediate; for adenylyltransferase activity" evidence="13">
    <location>
        <position position="197"/>
    </location>
</feature>
<organism evidence="15 16">
    <name type="scientific">Suillus placidus</name>
    <dbReference type="NCBI Taxonomy" id="48579"/>
    <lineage>
        <taxon>Eukaryota</taxon>
        <taxon>Fungi</taxon>
        <taxon>Dikarya</taxon>
        <taxon>Basidiomycota</taxon>
        <taxon>Agaricomycotina</taxon>
        <taxon>Agaricomycetes</taxon>
        <taxon>Agaricomycetidae</taxon>
        <taxon>Boletales</taxon>
        <taxon>Suillineae</taxon>
        <taxon>Suillaceae</taxon>
        <taxon>Suillus</taxon>
    </lineage>
</organism>
<feature type="binding site" evidence="13">
    <location>
        <position position="49"/>
    </location>
    <ligand>
        <name>ATP</name>
        <dbReference type="ChEBI" id="CHEBI:30616"/>
    </ligand>
</feature>
<feature type="binding site" evidence="13">
    <location>
        <position position="272"/>
    </location>
    <ligand>
        <name>Zn(2+)</name>
        <dbReference type="ChEBI" id="CHEBI:29105"/>
    </ligand>
</feature>
<evidence type="ECO:0000256" key="9">
    <source>
        <dbReference type="ARBA" id="ARBA00022833"/>
    </source>
</evidence>